<proteinExistence type="evidence at protein level"/>
<dbReference type="PROSITE" id="PS51676">
    <property type="entry name" value="FF"/>
    <property type="match status" value="1"/>
</dbReference>
<organism evidence="7 9">
    <name type="scientific">Drosophila melanogaster</name>
    <name type="common">Fruit fly</name>
    <dbReference type="NCBI Taxonomy" id="7227"/>
    <lineage>
        <taxon>Eukaryota</taxon>
        <taxon>Metazoa</taxon>
        <taxon>Ecdysozoa</taxon>
        <taxon>Arthropoda</taxon>
        <taxon>Hexapoda</taxon>
        <taxon>Insecta</taxon>
        <taxon>Pterygota</taxon>
        <taxon>Neoptera</taxon>
        <taxon>Endopterygota</taxon>
        <taxon>Diptera</taxon>
        <taxon>Brachycera</taxon>
        <taxon>Muscomorpha</taxon>
        <taxon>Ephydroidea</taxon>
        <taxon>Drosophilidae</taxon>
        <taxon>Drosophila</taxon>
        <taxon>Sophophora</taxon>
    </lineage>
</organism>
<dbReference type="RefSeq" id="NP_649476.1">
    <property type="nucleotide sequence ID" value="NM_141219.2"/>
</dbReference>
<dbReference type="Reactome" id="R-DME-72203">
    <property type="pathway name" value="Processing of Capped Intron-Containing Pre-mRNA"/>
</dbReference>
<dbReference type="InParanoid" id="Q9VN31"/>
<sequence>MADDTNEDSWLYGTSNPDSTTGELGNGGDSLTAEHESAAAEAQALAELVAGEKPGASAGTNSTEDSPRCPKEEVPEYSEFDDPAQEMEEDEDALPNTDSRSRRERDRERDRGRCADRADARSSPDPEDDEMSDGPAARRERNGSGSDDDEDDDSDDDINVVIGDIKQAPSTYNIKQRPNLLAGGTGAAGDKAKPAGQAGKFSIEDFEGAGTINGVAVHEFSIDSLEEKPWRKPGADITDYFNYGFNEETWRAYCERQKRFRVAESGVGLASLTQNVNQNAPIGILTDGGMGMGPPGMHSIQSMVGMGGESGMQMPPPGMPPPMMQHQSRSGMGLMQRPPRPISTTGGDRGGDRERAVKENAIQVMTAECREYSRGGLGPMAPNFPLPGASEEPFFHEPEPFDYGYEPTQESQWNNDNAGWVPSGIKELTPGHAHMQQPPPGMPPPGMSVPPPQMGGPPPNLRGIMPPNMRMPPNMNMGPPPGMMMGGNAPPQMRMGMAPPQRLAMGDRGAYDDDRERRRREKEKLLKKDQLRKDFLDMLRERHDIERHTRWYDIKKKFEADPRYRALDSSYREEYFEDYLHLLKEEKRKERDLKERERHRDKERSRDKDKDKDKEKDKDKDKDKEKDKEKDKDKDKEKEKDKESSRRERSRSREKSSRRKSKSREKDRSERSSKSSSSNTGGSSSRSEKKKSHRKDKEEDD</sequence>
<feature type="compositionally biased region" description="Basic and acidic residues" evidence="5">
    <location>
        <begin position="587"/>
        <end position="655"/>
    </location>
</feature>
<dbReference type="VEuPathDB" id="VectorBase:FBgn0037255"/>
<evidence type="ECO:0000313" key="9">
    <source>
        <dbReference type="Proteomes" id="UP000000803"/>
    </source>
</evidence>
<evidence type="ECO:0000256" key="4">
    <source>
        <dbReference type="ARBA" id="ARBA00023242"/>
    </source>
</evidence>
<dbReference type="PANTHER" id="PTHR13484:SF0">
    <property type="entry name" value="PRE-MRNA 3'-END-PROCESSING FACTOR FIP1"/>
    <property type="match status" value="1"/>
</dbReference>
<dbReference type="Pfam" id="PF05182">
    <property type="entry name" value="Fip1"/>
    <property type="match status" value="1"/>
</dbReference>
<feature type="region of interest" description="Disordered" evidence="5">
    <location>
        <begin position="1"/>
        <end position="157"/>
    </location>
</feature>
<dbReference type="BioGRID-ORCS" id="40569">
    <property type="hits" value="0 hits in 1 CRISPR screen"/>
</dbReference>
<dbReference type="Reactome" id="R-DME-72187">
    <property type="pathway name" value="mRNA 3'-end processing"/>
</dbReference>
<dbReference type="CTD" id="40569"/>
<dbReference type="UCSC" id="CG1078-RA">
    <property type="organism name" value="d. melanogaster"/>
</dbReference>
<reference evidence="7 9" key="4">
    <citation type="journal article" date="2002" name="Genome Biol.">
        <title>The transposable elements of the Drosophila melanogaster euchromatin: a genomics perspective.</title>
        <authorList>
            <person name="Kaminker J.S."/>
            <person name="Bergman C.M."/>
            <person name="Kronmiller B."/>
            <person name="Carlson J."/>
            <person name="Svirskas R."/>
            <person name="Patel S."/>
            <person name="Frise E."/>
            <person name="Wheeler D.A."/>
            <person name="Lewis S.E."/>
            <person name="Rubin G.M."/>
            <person name="Ashburner M."/>
            <person name="Celniker S.E."/>
        </authorList>
    </citation>
    <scope>NUCLEOTIDE SEQUENCE [LARGE SCALE GENOMIC DNA]</scope>
    <source>
        <strain evidence="9">Berkeley</strain>
    </source>
</reference>
<dbReference type="FunCoup" id="Q9VN31">
    <property type="interactions" value="171"/>
</dbReference>
<feature type="domain" description="FF" evidence="6">
    <location>
        <begin position="528"/>
        <end position="582"/>
    </location>
</feature>
<feature type="region of interest" description="Disordered" evidence="5">
    <location>
        <begin position="500"/>
        <end position="525"/>
    </location>
</feature>
<feature type="compositionally biased region" description="Acidic residues" evidence="5">
    <location>
        <begin position="146"/>
        <end position="157"/>
    </location>
</feature>
<accession>Q9VN31</accession>
<name>Q9VN31_DROME</name>
<dbReference type="OMA" id="PQMRMGM"/>
<dbReference type="GO" id="GO:0017022">
    <property type="term" value="F:myosin binding"/>
    <property type="evidence" value="ECO:0000353"/>
    <property type="project" value="FlyBase"/>
</dbReference>
<dbReference type="Gene3D" id="1.10.10.440">
    <property type="entry name" value="FF domain"/>
    <property type="match status" value="1"/>
</dbReference>
<dbReference type="STRING" id="7227.FBpp0078568"/>
<reference evidence="7 9" key="10">
    <citation type="journal article" date="2015" name="G3 (Bethesda)">
        <title>Gene Model Annotations for Drosophila melanogaster: The Rule-Benders.</title>
        <authorList>
            <consortium name="FlyBase Consortium"/>
            <person name="Crosby M.A."/>
            <person name="Gramates L.S."/>
            <person name="Dos Santos G."/>
            <person name="Matthews B.B."/>
            <person name="St Pierre S.E."/>
            <person name="Zhou P."/>
            <person name="Schroeder A.J."/>
            <person name="Falls K."/>
            <person name="Emmert D.B."/>
            <person name="Russo S.M."/>
            <person name="Gelbart W.M."/>
            <person name="null"/>
        </authorList>
    </citation>
    <scope>NUCLEOTIDE SEQUENCE [LARGE SCALE GENOMIC DNA]</scope>
    <source>
        <strain evidence="9">Berkeley</strain>
    </source>
</reference>
<dbReference type="FunFam" id="1.10.10.440:FF:000038">
    <property type="entry name" value="Uncharacterized protein, isoform B"/>
    <property type="match status" value="1"/>
</dbReference>
<dbReference type="PaxDb" id="7227-FBpp0078568"/>
<feature type="region of interest" description="Disordered" evidence="5">
    <location>
        <begin position="322"/>
        <end position="352"/>
    </location>
</feature>
<dbReference type="SMART" id="SM00441">
    <property type="entry name" value="FF"/>
    <property type="match status" value="1"/>
</dbReference>
<dbReference type="Reactome" id="R-DME-77595">
    <property type="pathway name" value="Processing of Intronless Pre-mRNAs"/>
</dbReference>
<dbReference type="PANTHER" id="PTHR13484">
    <property type="entry name" value="FIP1-LIKE 1 PROTEIN"/>
    <property type="match status" value="1"/>
</dbReference>
<dbReference type="AlphaFoldDB" id="Q9VN31"/>
<dbReference type="Bgee" id="FBgn0037255">
    <property type="expression patterns" value="Expressed in eye disc (Drosophila) and 113 other cell types or tissues"/>
</dbReference>
<evidence type="ECO:0000259" key="6">
    <source>
        <dbReference type="PROSITE" id="PS51676"/>
    </source>
</evidence>
<keyword evidence="9" id="KW-1185">Reference proteome</keyword>
<dbReference type="Reactome" id="R-DME-73856">
    <property type="pathway name" value="RNA Polymerase II Transcription Termination"/>
</dbReference>
<dbReference type="GO" id="GO:0006398">
    <property type="term" value="P:mRNA 3'-end processing by stem-loop binding and cleavage"/>
    <property type="evidence" value="ECO:0000315"/>
    <property type="project" value="FlyBase"/>
</dbReference>
<feature type="compositionally biased region" description="Basic and acidic residues" evidence="5">
    <location>
        <begin position="509"/>
        <end position="525"/>
    </location>
</feature>
<reference evidence="7 9" key="7">
    <citation type="journal article" date="2007" name="Science">
        <title>The Release 5.1 annotation of Drosophila melanogaster heterochromatin.</title>
        <authorList>
            <person name="Smith C.D."/>
            <person name="Shu S."/>
            <person name="Mungall C.J."/>
            <person name="Karpen G.H."/>
        </authorList>
    </citation>
    <scope>NUCLEOTIDE SEQUENCE [LARGE SCALE GENOMIC DNA]</scope>
    <source>
        <strain evidence="9">Berkeley</strain>
    </source>
</reference>
<dbReference type="GeneID" id="40569"/>
<keyword evidence="10" id="KW-1267">Proteomics identification</keyword>
<dbReference type="InterPro" id="IPR002713">
    <property type="entry name" value="FF_domain"/>
</dbReference>
<feature type="compositionally biased region" description="Basic and acidic residues" evidence="5">
    <location>
        <begin position="99"/>
        <end position="124"/>
    </location>
</feature>
<reference evidence="7 9" key="11">
    <citation type="journal article" date="2015" name="Genome Res.">
        <title>The Release 6 reference sequence of the Drosophila melanogaster genome.</title>
        <authorList>
            <person name="Hoskins R.A."/>
            <person name="Carlson J.W."/>
            <person name="Wan K.H."/>
            <person name="Park S."/>
            <person name="Mendez I."/>
            <person name="Galle S.E."/>
            <person name="Booth B.W."/>
            <person name="Pfeiffer B.D."/>
            <person name="George R.A."/>
            <person name="Svirskas R."/>
            <person name="Krzywinski M."/>
            <person name="Schein J."/>
            <person name="Accardo M.C."/>
            <person name="Damia E."/>
            <person name="Messina G."/>
            <person name="Mendez-Lago M."/>
            <person name="de Pablos B."/>
            <person name="Demakova O.V."/>
            <person name="Andreyeva E.N."/>
            <person name="Boldyreva L.V."/>
            <person name="Marra M."/>
            <person name="Carvalho A.B."/>
            <person name="Dimitri P."/>
            <person name="Villasante A."/>
            <person name="Zhimulev I.F."/>
            <person name="Rubin G.M."/>
            <person name="Karpen G.H."/>
            <person name="Celniker S.E."/>
        </authorList>
    </citation>
    <scope>NUCLEOTIDE SEQUENCE [LARGE SCALE GENOMIC DNA]</scope>
    <source>
        <strain evidence="9">Berkeley</strain>
    </source>
</reference>
<dbReference type="Pfam" id="PF01846">
    <property type="entry name" value="FF"/>
    <property type="match status" value="1"/>
</dbReference>
<feature type="compositionally biased region" description="Polar residues" evidence="5">
    <location>
        <begin position="12"/>
        <end position="23"/>
    </location>
</feature>
<dbReference type="IntAct" id="Q9VN31">
    <property type="interactions" value="3"/>
</dbReference>
<dbReference type="SUPFAM" id="SSF81698">
    <property type="entry name" value="FF domain"/>
    <property type="match status" value="1"/>
</dbReference>
<dbReference type="PhylomeDB" id="Q9VN31"/>
<reference evidence="7 9" key="6">
    <citation type="journal article" date="2005" name="PLoS Comput. Biol.">
        <title>Combined evidence annotation of transposable elements in genome sequences.</title>
        <authorList>
            <person name="Quesneville H."/>
            <person name="Bergman C.M."/>
            <person name="Andrieu O."/>
            <person name="Autard D."/>
            <person name="Nouaud D."/>
            <person name="Ashburner M."/>
            <person name="Anxolabehere D."/>
        </authorList>
    </citation>
    <scope>NUCLEOTIDE SEQUENCE [LARGE SCALE GENOMIC DNA]</scope>
    <source>
        <strain evidence="9">Berkeley</strain>
    </source>
</reference>
<evidence type="ECO:0000313" key="7">
    <source>
        <dbReference type="EMBL" id="AAF52120.1"/>
    </source>
</evidence>
<evidence type="ECO:0000313" key="8">
    <source>
        <dbReference type="FlyBase" id="FBgn0037255"/>
    </source>
</evidence>
<reference evidence="7 9" key="9">
    <citation type="journal article" date="2015" name="G3 (Bethesda)">
        <title>Gene Model Annotations for Drosophila melanogaster: Impact of High-Throughput Data.</title>
        <authorList>
            <consortium name="FlyBase Consortium"/>
            <person name="Matthews B.B."/>
            <person name="Dos Santos G."/>
            <person name="Crosby M.A."/>
            <person name="Emmert D.B."/>
            <person name="St Pierre S.E."/>
            <person name="Gramates L.S."/>
            <person name="Zhou P."/>
            <person name="Schroeder A.J."/>
            <person name="Falls K."/>
            <person name="Strelets V."/>
            <person name="Russo S.M."/>
            <person name="Gelbart W.M."/>
            <person name="null"/>
        </authorList>
    </citation>
    <scope>NUCLEOTIDE SEQUENCE [LARGE SCALE GENOMIC DNA]</scope>
    <source>
        <strain evidence="9">Berkeley</strain>
    </source>
</reference>
<dbReference type="EMBL" id="AE014297">
    <property type="protein sequence ID" value="AAF52120.1"/>
    <property type="molecule type" value="Genomic_DNA"/>
</dbReference>
<dbReference type="KEGG" id="dme:Dmel_CG1078"/>
<dbReference type="GO" id="GO:0045944">
    <property type="term" value="P:positive regulation of transcription by RNA polymerase II"/>
    <property type="evidence" value="ECO:0000315"/>
    <property type="project" value="FlyBase"/>
</dbReference>
<dbReference type="Reactome" id="R-DME-159231">
    <property type="pathway name" value="Transport of Mature mRNA Derived from an Intronless Transcript"/>
</dbReference>
<reference evidence="7 9" key="8">
    <citation type="journal article" date="2007" name="Science">
        <title>Sequence finishing and mapping of Drosophila melanogaster heterochromatin.</title>
        <authorList>
            <person name="Hoskins R.A."/>
            <person name="Carlson J.W."/>
            <person name="Kennedy C."/>
            <person name="Acevedo D."/>
            <person name="Evans-Holm M."/>
            <person name="Frise E."/>
            <person name="Wan K.H."/>
            <person name="Park S."/>
            <person name="Mendez-Lago M."/>
            <person name="Rossi F."/>
            <person name="Villasante A."/>
            <person name="Dimitri P."/>
            <person name="Karpen G.H."/>
            <person name="Celniker S.E."/>
        </authorList>
    </citation>
    <scope>NUCLEOTIDE SEQUENCE [LARGE SCALE GENOMIC DNA]</scope>
    <source>
        <strain evidence="9">Berkeley</strain>
    </source>
</reference>
<dbReference type="InterPro" id="IPR051187">
    <property type="entry name" value="Pre-mRNA_3'-end_processing_reg"/>
</dbReference>
<evidence type="ECO:0000256" key="5">
    <source>
        <dbReference type="SAM" id="MobiDB-lite"/>
    </source>
</evidence>
<dbReference type="InterPro" id="IPR036517">
    <property type="entry name" value="FF_domain_sf"/>
</dbReference>
<keyword evidence="3" id="KW-0507">mRNA processing</keyword>
<feature type="compositionally biased region" description="Low complexity" evidence="5">
    <location>
        <begin position="39"/>
        <end position="52"/>
    </location>
</feature>
<reference evidence="7 9" key="1">
    <citation type="journal article" date="2000" name="Science">
        <title>The genome sequence of Drosophila melanogaster.</title>
        <authorList>
            <person name="Adams M.D."/>
            <person name="Celniker S.E."/>
            <person name="Holt R.A."/>
            <person name="Evans C.A."/>
            <person name="Gocayne J.D."/>
            <person name="Amanatides P.G."/>
            <person name="Scherer S.E."/>
            <person name="Li P.W."/>
            <person name="Hoskins R.A."/>
            <person name="Galle R.F."/>
            <person name="George R.A."/>
            <person name="Lewis S.E."/>
            <person name="Richards S."/>
            <person name="Ashburner M."/>
            <person name="Henderson S.N."/>
            <person name="Sutton G.G."/>
            <person name="Wortman J.R."/>
            <person name="Yandell M.D."/>
            <person name="Zhang Q."/>
            <person name="Chen L.X."/>
            <person name="Brandon R.C."/>
            <person name="Rogers Y.H."/>
            <person name="Blazej R.G."/>
            <person name="Champe M."/>
            <person name="Pfeiffer B.D."/>
            <person name="Wan K.H."/>
            <person name="Doyle C."/>
            <person name="Baxter E.G."/>
            <person name="Helt G."/>
            <person name="Nelson C.R."/>
            <person name="Gabor G.L."/>
            <person name="Abril J.F."/>
            <person name="Agbayani A."/>
            <person name="An H.J."/>
            <person name="Andrews-Pfannkoch C."/>
            <person name="Baldwin D."/>
            <person name="Ballew R.M."/>
            <person name="Basu A."/>
            <person name="Baxendale J."/>
            <person name="Bayraktaroglu L."/>
            <person name="Beasley E.M."/>
            <person name="Beeson K.Y."/>
            <person name="Benos P.V."/>
            <person name="Berman B.P."/>
            <person name="Bhandari D."/>
            <person name="Bolshakov S."/>
            <person name="Borkova D."/>
            <person name="Botchan M.R."/>
            <person name="Bouck J."/>
            <person name="Brokstein P."/>
            <person name="Brottier P."/>
            <person name="Burtis K.C."/>
            <person name="Busam D.A."/>
            <person name="Butler H."/>
            <person name="Cadieu E."/>
            <person name="Center A."/>
            <person name="Chandra I."/>
            <person name="Cherry J.M."/>
            <person name="Cawley S."/>
            <person name="Dahlke C."/>
            <person name="Davenport L.B."/>
            <person name="Davies P."/>
            <person name="de Pablos B."/>
            <person name="Delcher A."/>
            <person name="Deng Z."/>
            <person name="Mays A.D."/>
            <person name="Dew I."/>
            <person name="Dietz S.M."/>
            <person name="Dodson K."/>
            <person name="Doup L.E."/>
            <person name="Downes M."/>
            <person name="Dugan-Rocha S."/>
            <person name="Dunkov B.C."/>
            <person name="Dunn P."/>
            <person name="Durbin K.J."/>
            <person name="Evangelista C.C."/>
            <person name="Ferraz C."/>
            <person name="Ferriera S."/>
            <person name="Fleischmann W."/>
            <person name="Fosler C."/>
            <person name="Gabrielian A.E."/>
            <person name="Garg N.S."/>
            <person name="Gelbart W.M."/>
            <person name="Glasser K."/>
            <person name="Glodek A."/>
            <person name="Gong F."/>
            <person name="Gorrell J.H."/>
            <person name="Gu Z."/>
            <person name="Guan P."/>
            <person name="Harris M."/>
            <person name="Harris N.L."/>
            <person name="Harvey D."/>
            <person name="Heiman T.J."/>
            <person name="Hernandez J.R."/>
            <person name="Houck J."/>
            <person name="Hostin D."/>
            <person name="Houston K.A."/>
            <person name="Howland T.J."/>
            <person name="Wei M.H."/>
            <person name="Ibegwam C."/>
            <person name="Jalali M."/>
            <person name="Kalush F."/>
            <person name="Karpen G.H."/>
            <person name="Ke Z."/>
            <person name="Kennison J.A."/>
            <person name="Ketchum K.A."/>
            <person name="Kimmel B.E."/>
            <person name="Kodira C.D."/>
            <person name="Kraft C."/>
            <person name="Kravitz S."/>
            <person name="Kulp D."/>
            <person name="Lai Z."/>
            <person name="Lasko P."/>
            <person name="Lei Y."/>
            <person name="Levitsky A.A."/>
            <person name="Li J."/>
            <person name="Li Z."/>
            <person name="Liang Y."/>
            <person name="Lin X."/>
            <person name="Liu X."/>
            <person name="Mattei B."/>
            <person name="McIntosh T.C."/>
            <person name="McLeod M.P."/>
            <person name="McPherson D."/>
            <person name="Merkulov G."/>
            <person name="Milshina N.V."/>
            <person name="Mobarry C."/>
            <person name="Morris J."/>
            <person name="Moshrefi A."/>
            <person name="Mount S.M."/>
            <person name="Moy M."/>
            <person name="Murphy B."/>
            <person name="Murphy L."/>
            <person name="Muzny D.M."/>
            <person name="Nelson D.L."/>
            <person name="Nelson D.R."/>
            <person name="Nelson K.A."/>
            <person name="Nixon K."/>
            <person name="Nusskern D.R."/>
            <person name="Pacleb J.M."/>
            <person name="Palazzolo M."/>
            <person name="Pittman G.S."/>
            <person name="Pan S."/>
            <person name="Pollard J."/>
            <person name="Puri V."/>
            <person name="Reese M.G."/>
            <person name="Reinert K."/>
            <person name="Remington K."/>
            <person name="Saunders R.D."/>
            <person name="Scheeler F."/>
            <person name="Shen H."/>
            <person name="Shue B.C."/>
            <person name="Siden-Kiamos I."/>
            <person name="Simpson M."/>
            <person name="Skupski M.P."/>
            <person name="Smith T."/>
            <person name="Spier E."/>
            <person name="Spradling A.C."/>
            <person name="Stapleton M."/>
            <person name="Strong R."/>
            <person name="Sun E."/>
            <person name="Svirskas R."/>
            <person name="Tector C."/>
            <person name="Turner R."/>
            <person name="Venter E."/>
            <person name="Wang A.H."/>
            <person name="Wang X."/>
            <person name="Wang Z.Y."/>
            <person name="Wassarman D.A."/>
            <person name="Weinstock G.M."/>
            <person name="Weissenbach J."/>
            <person name="Williams S.M."/>
            <person name="WoodageT"/>
            <person name="Worley K.C."/>
            <person name="Wu D."/>
            <person name="Yang S."/>
            <person name="Yao Q.A."/>
            <person name="Ye J."/>
            <person name="Yeh R.F."/>
            <person name="Zaveri J.S."/>
            <person name="Zhan M."/>
            <person name="Zhang G."/>
            <person name="Zhao Q."/>
            <person name="Zheng L."/>
            <person name="Zheng X.H."/>
            <person name="Zhong F.N."/>
            <person name="Zhong W."/>
            <person name="Zhou X."/>
            <person name="Zhu S."/>
            <person name="Zhu X."/>
            <person name="Smith H.O."/>
            <person name="Gibbs R.A."/>
            <person name="Myers E.W."/>
            <person name="Rubin G.M."/>
            <person name="Venter J.C."/>
        </authorList>
    </citation>
    <scope>NUCLEOTIDE SEQUENCE [LARGE SCALE GENOMIC DNA]</scope>
    <source>
        <strain evidence="9">Berkeley</strain>
    </source>
</reference>
<reference evidence="7 9" key="3">
    <citation type="journal article" date="2002" name="Genome Biol.">
        <title>Annotation of the Drosophila melanogaster euchromatic genome: a systematic review.</title>
        <authorList>
            <person name="Misra S."/>
            <person name="Crosby M.A."/>
            <person name="Mungall C.J."/>
            <person name="Matthews B.B."/>
            <person name="Campbell K.S."/>
            <person name="Hradecky P."/>
            <person name="Huang Y."/>
            <person name="Kaminker J.S."/>
            <person name="Millburn G.H."/>
            <person name="Prochnik S.E."/>
            <person name="Smith C.D."/>
            <person name="Tupy J.L."/>
            <person name="Whitfied E.J."/>
            <person name="Bayraktaroglu L."/>
            <person name="Berman B.P."/>
            <person name="Bettencourt B.R."/>
            <person name="Celniker S.E."/>
            <person name="de Grey A.D."/>
            <person name="Drysdale R.A."/>
            <person name="Harris N.L."/>
            <person name="Richter J."/>
            <person name="Russo S."/>
            <person name="Schroeder A.J."/>
            <person name="Shu S.Q."/>
            <person name="Stapleton M."/>
            <person name="Yamada C."/>
            <person name="Ashburner M."/>
            <person name="Gelbart W.M."/>
            <person name="Rubin G.M."/>
            <person name="Lewis S.E."/>
        </authorList>
    </citation>
    <scope>GENOME REANNOTATION</scope>
    <source>
        <strain evidence="9">Berkeley</strain>
    </source>
</reference>
<feature type="compositionally biased region" description="Basic and acidic residues" evidence="5">
    <location>
        <begin position="664"/>
        <end position="673"/>
    </location>
</feature>
<dbReference type="FlyBase" id="FBgn0037255">
    <property type="gene designation" value="Fip1"/>
</dbReference>
<dbReference type="AGR" id="FB:FBgn0037255"/>
<reference evidence="7 9" key="5">
    <citation type="journal article" date="2002" name="Genome Biol.">
        <title>Heterochromatic sequences in a Drosophila whole-genome shotgun assembly.</title>
        <authorList>
            <person name="Hoskins R.A."/>
            <person name="Smith C.D."/>
            <person name="Carlson J.W."/>
            <person name="Carvalho A.B."/>
            <person name="Halpern A."/>
            <person name="Kaminker J.S."/>
            <person name="Kennedy C."/>
            <person name="Mungall C.J."/>
            <person name="Sullivan B.A."/>
            <person name="Sutton G.G."/>
            <person name="Yasuhara J.C."/>
            <person name="Wakimoto B.T."/>
            <person name="Myers E.W."/>
            <person name="Celniker S.E."/>
            <person name="Rubin G.M."/>
            <person name="Karpen G.H."/>
        </authorList>
    </citation>
    <scope>NUCLEOTIDE SEQUENCE [LARGE SCALE GENOMIC DNA]</scope>
    <source>
        <strain evidence="9">Berkeley</strain>
    </source>
</reference>
<feature type="compositionally biased region" description="Acidic residues" evidence="5">
    <location>
        <begin position="75"/>
        <end position="93"/>
    </location>
</feature>
<evidence type="ECO:0007829" key="10">
    <source>
        <dbReference type="PeptideAtlas" id="Q9VN31"/>
    </source>
</evidence>
<evidence type="ECO:0000256" key="1">
    <source>
        <dbReference type="ARBA" id="ARBA00004123"/>
    </source>
</evidence>
<feature type="compositionally biased region" description="Basic and acidic residues" evidence="5">
    <location>
        <begin position="65"/>
        <end position="74"/>
    </location>
</feature>
<keyword evidence="4" id="KW-0539">Nucleus</keyword>
<dbReference type="GO" id="GO:0005847">
    <property type="term" value="C:mRNA cleavage and polyadenylation specificity factor complex"/>
    <property type="evidence" value="ECO:0000318"/>
    <property type="project" value="GO_Central"/>
</dbReference>
<dbReference type="Proteomes" id="UP000000803">
    <property type="component" value="Chromosome 3R"/>
</dbReference>
<dbReference type="eggNOG" id="KOG1049">
    <property type="taxonomic scope" value="Eukaryota"/>
</dbReference>
<dbReference type="HOGENOM" id="CLU_411782_0_0_1"/>
<dbReference type="SMR" id="Q9VN31"/>
<dbReference type="OrthoDB" id="1917198at2759"/>
<evidence type="ECO:0000256" key="3">
    <source>
        <dbReference type="ARBA" id="ARBA00022664"/>
    </source>
</evidence>
<dbReference type="InterPro" id="IPR007854">
    <property type="entry name" value="Fip1_dom"/>
</dbReference>
<evidence type="ECO:0000256" key="2">
    <source>
        <dbReference type="ARBA" id="ARBA00007459"/>
    </source>
</evidence>
<gene>
    <name evidence="7 8" type="primary">Fip1</name>
    <name evidence="7" type="synonym">anon-EST:Liang-1.35</name>
    <name evidence="7" type="synonym">clone 1.35</name>
    <name evidence="7" type="synonym">dFip1</name>
    <name evidence="7" type="synonym">Dmel\CG1078</name>
    <name evidence="7" type="synonym">FIP1</name>
    <name evidence="7 8" type="ORF">CG1078</name>
    <name evidence="7" type="ORF">Dmel_CG1078</name>
</gene>
<comment type="subcellular location">
    <subcellularLocation>
        <location evidence="1">Nucleus</location>
    </subcellularLocation>
</comment>
<reference evidence="7 9" key="2">
    <citation type="journal article" date="2002" name="Genome Biol.">
        <title>Finishing a whole-genome shotgun: release 3 of the Drosophila melanogaster euchromatic genome sequence.</title>
        <authorList>
            <person name="Celniker S.E."/>
            <person name="Wheeler D.A."/>
            <person name="Kronmiller B."/>
            <person name="Carlson J.W."/>
            <person name="Halpern A."/>
            <person name="Patel S."/>
            <person name="Adams M."/>
            <person name="Champe M."/>
            <person name="Dugan S.P."/>
            <person name="Frise E."/>
            <person name="Hodgson A."/>
            <person name="George R.A."/>
            <person name="Hoskins R.A."/>
            <person name="Laverty T."/>
            <person name="Muzny D.M."/>
            <person name="Nelson C.R."/>
            <person name="Pacleb J.M."/>
            <person name="Park S."/>
            <person name="Pfeiffer B.D."/>
            <person name="Richards S."/>
            <person name="Sodergren E.J."/>
            <person name="Svirskas R."/>
            <person name="Tabor P.E."/>
            <person name="Wan K."/>
            <person name="Stapleton M."/>
            <person name="Sutton G.G."/>
            <person name="Venter C."/>
            <person name="Weinstock G."/>
            <person name="Scherer S.E."/>
            <person name="Myers E.W."/>
            <person name="Gibbs R.A."/>
            <person name="Rubin G.M."/>
        </authorList>
    </citation>
    <scope>NUCLEOTIDE SEQUENCE [LARGE SCALE GENOMIC DNA]</scope>
    <source>
        <strain evidence="9">Berkeley</strain>
    </source>
</reference>
<protein>
    <submittedName>
        <fullName evidence="7">Factor interacting with poly(A) polymerase 1</fullName>
    </submittedName>
</protein>
<comment type="similarity">
    <text evidence="2">Belongs to the FIP1 family.</text>
</comment>
<dbReference type="GO" id="GO:0005634">
    <property type="term" value="C:nucleus"/>
    <property type="evidence" value="ECO:0000314"/>
    <property type="project" value="FlyBase"/>
</dbReference>
<feature type="region of interest" description="Disordered" evidence="5">
    <location>
        <begin position="587"/>
        <end position="701"/>
    </location>
</feature>